<sequence length="186" mass="20288">MVNTHILVAGLGNITHPMTRHSIGHLIIDVLANRLGLYLAPDRVGYTARTDVQVGDDSVTLTLFKPKTLMNISGRPVVQMLRQTAVKPTNMIVIHDSLDHKPCTVSPKFGGSANGHNGVRSIIDALGGDKDFHRLRVGIGRDGDPANYVLGPLSPQERQFWGSTGGGPDLVWRELTRILEKSIKSR</sequence>
<dbReference type="PANTHER" id="PTHR17224">
    <property type="entry name" value="PEPTIDYL-TRNA HYDROLASE"/>
    <property type="match status" value="1"/>
</dbReference>
<dbReference type="CDD" id="cd00462">
    <property type="entry name" value="PTH"/>
    <property type="match status" value="1"/>
</dbReference>
<evidence type="ECO:0000256" key="4">
    <source>
        <dbReference type="ARBA" id="ARBA00022884"/>
    </source>
</evidence>
<comment type="similarity">
    <text evidence="5">Belongs to the PTH family.</text>
</comment>
<dbReference type="GO" id="GO:0000049">
    <property type="term" value="F:tRNA binding"/>
    <property type="evidence" value="ECO:0007669"/>
    <property type="project" value="UniProtKB-KW"/>
</dbReference>
<dbReference type="InterPro" id="IPR036416">
    <property type="entry name" value="Pept_tRNA_hydro_sf"/>
</dbReference>
<evidence type="ECO:0000256" key="2">
    <source>
        <dbReference type="ARBA" id="ARBA00022555"/>
    </source>
</evidence>
<keyword evidence="2" id="KW-0820">tRNA-binding</keyword>
<keyword evidence="4" id="KW-0694">RNA-binding</keyword>
<dbReference type="STRING" id="1353009.A0A1Y2J0H9"/>
<keyword evidence="7" id="KW-1185">Reference proteome</keyword>
<dbReference type="GO" id="GO:0004045">
    <property type="term" value="F:peptidyl-tRNA hydrolase activity"/>
    <property type="evidence" value="ECO:0007669"/>
    <property type="project" value="UniProtKB-EC"/>
</dbReference>
<dbReference type="NCBIfam" id="TIGR00447">
    <property type="entry name" value="pth"/>
    <property type="match status" value="1"/>
</dbReference>
<keyword evidence="3 6" id="KW-0378">Hydrolase</keyword>
<dbReference type="OrthoDB" id="1711136at2759"/>
<dbReference type="AlphaFoldDB" id="A0A1Y2J0H9"/>
<evidence type="ECO:0000256" key="5">
    <source>
        <dbReference type="ARBA" id="ARBA00038063"/>
    </source>
</evidence>
<dbReference type="EC" id="3.1.1.29" evidence="1"/>
<organism evidence="6 7">
    <name type="scientific">Trametes coccinea (strain BRFM310)</name>
    <name type="common">Pycnoporus coccineus</name>
    <dbReference type="NCBI Taxonomy" id="1353009"/>
    <lineage>
        <taxon>Eukaryota</taxon>
        <taxon>Fungi</taxon>
        <taxon>Dikarya</taxon>
        <taxon>Basidiomycota</taxon>
        <taxon>Agaricomycotina</taxon>
        <taxon>Agaricomycetes</taxon>
        <taxon>Polyporales</taxon>
        <taxon>Polyporaceae</taxon>
        <taxon>Trametes</taxon>
    </lineage>
</organism>
<dbReference type="PROSITE" id="PS01196">
    <property type="entry name" value="PEPT_TRNA_HYDROL_2"/>
    <property type="match status" value="1"/>
</dbReference>
<evidence type="ECO:0000256" key="1">
    <source>
        <dbReference type="ARBA" id="ARBA00013260"/>
    </source>
</evidence>
<reference evidence="6 7" key="1">
    <citation type="journal article" date="2015" name="Biotechnol. Biofuels">
        <title>Enhanced degradation of softwood versus hardwood by the white-rot fungus Pycnoporus coccineus.</title>
        <authorList>
            <person name="Couturier M."/>
            <person name="Navarro D."/>
            <person name="Chevret D."/>
            <person name="Henrissat B."/>
            <person name="Piumi F."/>
            <person name="Ruiz-Duenas F.J."/>
            <person name="Martinez A.T."/>
            <person name="Grigoriev I.V."/>
            <person name="Riley R."/>
            <person name="Lipzen A."/>
            <person name="Berrin J.G."/>
            <person name="Master E.R."/>
            <person name="Rosso M.N."/>
        </authorList>
    </citation>
    <scope>NUCLEOTIDE SEQUENCE [LARGE SCALE GENOMIC DNA]</scope>
    <source>
        <strain evidence="6 7">BRFM310</strain>
    </source>
</reference>
<dbReference type="InterPro" id="IPR018171">
    <property type="entry name" value="Pept_tRNA_hydro_CS"/>
</dbReference>
<dbReference type="Proteomes" id="UP000193067">
    <property type="component" value="Unassembled WGS sequence"/>
</dbReference>
<dbReference type="Gene3D" id="3.40.50.1470">
    <property type="entry name" value="Peptidyl-tRNA hydrolase"/>
    <property type="match status" value="1"/>
</dbReference>
<accession>A0A1Y2J0H9</accession>
<gene>
    <name evidence="6" type="ORF">PYCCODRAFT_1359984</name>
</gene>
<protein>
    <recommendedName>
        <fullName evidence="1">peptidyl-tRNA hydrolase</fullName>
        <ecNumber evidence="1">3.1.1.29</ecNumber>
    </recommendedName>
</protein>
<dbReference type="PANTHER" id="PTHR17224:SF1">
    <property type="entry name" value="PEPTIDYL-TRNA HYDROLASE"/>
    <property type="match status" value="1"/>
</dbReference>
<evidence type="ECO:0000256" key="3">
    <source>
        <dbReference type="ARBA" id="ARBA00022801"/>
    </source>
</evidence>
<evidence type="ECO:0000313" key="6">
    <source>
        <dbReference type="EMBL" id="OSD06920.1"/>
    </source>
</evidence>
<dbReference type="SUPFAM" id="SSF53178">
    <property type="entry name" value="Peptidyl-tRNA hydrolase-like"/>
    <property type="match status" value="1"/>
</dbReference>
<dbReference type="InterPro" id="IPR001328">
    <property type="entry name" value="Pept_tRNA_hydro"/>
</dbReference>
<proteinExistence type="inferred from homology"/>
<evidence type="ECO:0000313" key="7">
    <source>
        <dbReference type="Proteomes" id="UP000193067"/>
    </source>
</evidence>
<dbReference type="Pfam" id="PF01195">
    <property type="entry name" value="Pept_tRNA_hydro"/>
    <property type="match status" value="1"/>
</dbReference>
<name>A0A1Y2J0H9_TRAC3</name>
<dbReference type="EMBL" id="KZ084089">
    <property type="protein sequence ID" value="OSD06920.1"/>
    <property type="molecule type" value="Genomic_DNA"/>
</dbReference>